<organism evidence="1 2">
    <name type="scientific">Lecanicillium saksenae</name>
    <dbReference type="NCBI Taxonomy" id="468837"/>
    <lineage>
        <taxon>Eukaryota</taxon>
        <taxon>Fungi</taxon>
        <taxon>Dikarya</taxon>
        <taxon>Ascomycota</taxon>
        <taxon>Pezizomycotina</taxon>
        <taxon>Sordariomycetes</taxon>
        <taxon>Hypocreomycetidae</taxon>
        <taxon>Hypocreales</taxon>
        <taxon>Cordycipitaceae</taxon>
        <taxon>Lecanicillium</taxon>
    </lineage>
</organism>
<name>A0ACC1R2L8_9HYPO</name>
<evidence type="ECO:0000313" key="2">
    <source>
        <dbReference type="Proteomes" id="UP001148737"/>
    </source>
</evidence>
<evidence type="ECO:0000313" key="1">
    <source>
        <dbReference type="EMBL" id="KAJ3496714.1"/>
    </source>
</evidence>
<dbReference type="Proteomes" id="UP001148737">
    <property type="component" value="Unassembled WGS sequence"/>
</dbReference>
<sequence length="351" mass="36964">MTSKIRFAVALLACSLSAAAADSQEYSDVLSPNTCMDQKGYESCLSDAAEGESDCIQSHCQDKNADCYNICSCNKGRQQIQCAATHCWNRVYTCEYENTMLTAMEDCSDPHLETMKNIPLLIAPDNAPQQCSCNIGKLSAAINADLEDYASKQCVDVVHHGADAPADVPRACQCCIMSHIFSAYSNICPDTQPNLLGRDIMAKALLGTNDVWNNKCETVMAKYPCGADGLGFKIPGGEGKLFSPNEIPVDGTKTLSNAPGTITSPVSATITWSQDHQVVSFTVASADAKATGKSGSGNSGNSDKGSGKDDKGNDKNSDDHKSDDTNSGAASLGQTRSFLAAVAVVAVAAVL</sequence>
<reference evidence="1" key="1">
    <citation type="submission" date="2022-07" db="EMBL/GenBank/DDBJ databases">
        <title>Genome Sequence of Lecanicillium saksenae.</title>
        <authorList>
            <person name="Buettner E."/>
        </authorList>
    </citation>
    <scope>NUCLEOTIDE SEQUENCE</scope>
    <source>
        <strain evidence="1">VT-O1</strain>
    </source>
</reference>
<dbReference type="EMBL" id="JANAKD010000167">
    <property type="protein sequence ID" value="KAJ3496714.1"/>
    <property type="molecule type" value="Genomic_DNA"/>
</dbReference>
<comment type="caution">
    <text evidence="1">The sequence shown here is derived from an EMBL/GenBank/DDBJ whole genome shotgun (WGS) entry which is preliminary data.</text>
</comment>
<accession>A0ACC1R2L8</accession>
<keyword evidence="2" id="KW-1185">Reference proteome</keyword>
<proteinExistence type="predicted"/>
<gene>
    <name evidence="1" type="ORF">NLG97_g2453</name>
</gene>
<protein>
    <submittedName>
        <fullName evidence="1">Uncharacterized protein</fullName>
    </submittedName>
</protein>